<dbReference type="InterPro" id="IPR052926">
    <property type="entry name" value="Metallo-beta-lactamase_dom"/>
</dbReference>
<dbReference type="Gene3D" id="3.60.15.10">
    <property type="entry name" value="Ribonuclease Z/Hydroxyacylglutathione hydrolase-like"/>
    <property type="match status" value="1"/>
</dbReference>
<dbReference type="EMBL" id="DXDD01000171">
    <property type="protein sequence ID" value="HIY61749.1"/>
    <property type="molecule type" value="Genomic_DNA"/>
</dbReference>
<dbReference type="CDD" id="cd07713">
    <property type="entry name" value="DHPS-like_MBL-fold"/>
    <property type="match status" value="1"/>
</dbReference>
<dbReference type="SMART" id="SM00849">
    <property type="entry name" value="Lactamase_B"/>
    <property type="match status" value="1"/>
</dbReference>
<reference evidence="2" key="2">
    <citation type="submission" date="2021-04" db="EMBL/GenBank/DDBJ databases">
        <authorList>
            <person name="Gilroy R."/>
        </authorList>
    </citation>
    <scope>NUCLEOTIDE SEQUENCE</scope>
    <source>
        <strain evidence="2">ChiSxjej3B15-24422</strain>
    </source>
</reference>
<evidence type="ECO:0000313" key="2">
    <source>
        <dbReference type="EMBL" id="HIY61749.1"/>
    </source>
</evidence>
<evidence type="ECO:0000259" key="1">
    <source>
        <dbReference type="SMART" id="SM00849"/>
    </source>
</evidence>
<name>A0A9D2C894_9FIRM</name>
<dbReference type="Pfam" id="PF00753">
    <property type="entry name" value="Lactamase_B"/>
    <property type="match status" value="1"/>
</dbReference>
<protein>
    <submittedName>
        <fullName evidence="2">MBL fold metallo-hydrolase</fullName>
    </submittedName>
</protein>
<organism evidence="2 3">
    <name type="scientific">Candidatus Eisenbergiella pullistercoris</name>
    <dbReference type="NCBI Taxonomy" id="2838555"/>
    <lineage>
        <taxon>Bacteria</taxon>
        <taxon>Bacillati</taxon>
        <taxon>Bacillota</taxon>
        <taxon>Clostridia</taxon>
        <taxon>Lachnospirales</taxon>
        <taxon>Lachnospiraceae</taxon>
        <taxon>Eisenbergiella</taxon>
    </lineage>
</organism>
<dbReference type="SUPFAM" id="SSF56281">
    <property type="entry name" value="Metallo-hydrolase/oxidoreductase"/>
    <property type="match status" value="1"/>
</dbReference>
<proteinExistence type="predicted"/>
<dbReference type="GO" id="GO:0016740">
    <property type="term" value="F:transferase activity"/>
    <property type="evidence" value="ECO:0007669"/>
    <property type="project" value="TreeGrafter"/>
</dbReference>
<feature type="domain" description="Metallo-beta-lactamase" evidence="1">
    <location>
        <begin position="21"/>
        <end position="238"/>
    </location>
</feature>
<dbReference type="PANTHER" id="PTHR13754:SF13">
    <property type="entry name" value="METALLO-BETA-LACTAMASE SUPERFAMILY PROTEIN (AFU_ORTHOLOGUE AFUA_3G07630)"/>
    <property type="match status" value="1"/>
</dbReference>
<dbReference type="InterPro" id="IPR036866">
    <property type="entry name" value="RibonucZ/Hydroxyglut_hydro"/>
</dbReference>
<comment type="caution">
    <text evidence="2">The sequence shown here is derived from an EMBL/GenBank/DDBJ whole genome shotgun (WGS) entry which is preliminary data.</text>
</comment>
<accession>A0A9D2C894</accession>
<reference evidence="2" key="1">
    <citation type="journal article" date="2021" name="PeerJ">
        <title>Extensive microbial diversity within the chicken gut microbiome revealed by metagenomics and culture.</title>
        <authorList>
            <person name="Gilroy R."/>
            <person name="Ravi A."/>
            <person name="Getino M."/>
            <person name="Pursley I."/>
            <person name="Horton D.L."/>
            <person name="Alikhan N.F."/>
            <person name="Baker D."/>
            <person name="Gharbi K."/>
            <person name="Hall N."/>
            <person name="Watson M."/>
            <person name="Adriaenssens E.M."/>
            <person name="Foster-Nyarko E."/>
            <person name="Jarju S."/>
            <person name="Secka A."/>
            <person name="Antonio M."/>
            <person name="Oren A."/>
            <person name="Chaudhuri R.R."/>
            <person name="La Ragione R."/>
            <person name="Hildebrand F."/>
            <person name="Pallen M.J."/>
        </authorList>
    </citation>
    <scope>NUCLEOTIDE SEQUENCE</scope>
    <source>
        <strain evidence="2">ChiSxjej3B15-24422</strain>
    </source>
</reference>
<dbReference type="AlphaFoldDB" id="A0A9D2C894"/>
<sequence>MRKIAILTENTVNRRGFLAEHGLSVFIEAAGRRLLFDTGQSGVFLHNAKQLKADLNGLDGIVLSHGHYDHTGGLPAFPEEQLPPVYVRERAFEEKMTGNPDKGTLREIGIPWRGGRGSEKGTASGAAFGTAPGLLSLLREKGLLRFTGEREEIFPDIWTVGGIRAAVPQEPLPNAFFIRKDGSLVPDCMEDEQLLVIRTENGLAVFAGCAHLGILNCLERVKEAFPGERLWLLLAGMHLRGCTEERLDATVEGLRRCGFRWILPLHCTGIEAIARMRKEFGEKCLAGEAGRVYEL</sequence>
<evidence type="ECO:0000313" key="3">
    <source>
        <dbReference type="Proteomes" id="UP000824007"/>
    </source>
</evidence>
<gene>
    <name evidence="2" type="ORF">H9831_13930</name>
</gene>
<dbReference type="InterPro" id="IPR041712">
    <property type="entry name" value="DHPS-like_MBL-fold"/>
</dbReference>
<dbReference type="Proteomes" id="UP000824007">
    <property type="component" value="Unassembled WGS sequence"/>
</dbReference>
<dbReference type="PANTHER" id="PTHR13754">
    <property type="entry name" value="METALLO-BETA-LACTAMASE SUPERFAMILY PROTEIN"/>
    <property type="match status" value="1"/>
</dbReference>
<dbReference type="InterPro" id="IPR001279">
    <property type="entry name" value="Metallo-B-lactamas"/>
</dbReference>